<organism evidence="6 7">
    <name type="scientific">Anaerosacchariphilus polymeriproducens</name>
    <dbReference type="NCBI Taxonomy" id="1812858"/>
    <lineage>
        <taxon>Bacteria</taxon>
        <taxon>Bacillati</taxon>
        <taxon>Bacillota</taxon>
        <taxon>Clostridia</taxon>
        <taxon>Lachnospirales</taxon>
        <taxon>Lachnospiraceae</taxon>
        <taxon>Anaerosacchariphilus</taxon>
    </lineage>
</organism>
<reference evidence="6 7" key="1">
    <citation type="submission" date="2018-07" db="EMBL/GenBank/DDBJ databases">
        <title>Anaerosacharophilus polymeroproducens gen. nov. sp. nov., an anaerobic bacterium isolated from salt field.</title>
        <authorList>
            <person name="Kim W."/>
            <person name="Yang S.-H."/>
            <person name="Oh J."/>
            <person name="Lee J.-H."/>
            <person name="Kwon K.K."/>
        </authorList>
    </citation>
    <scope>NUCLEOTIDE SEQUENCE [LARGE SCALE GENOMIC DNA]</scope>
    <source>
        <strain evidence="6 7">MCWD5</strain>
    </source>
</reference>
<keyword evidence="1" id="KW-0813">Transport</keyword>
<dbReference type="InterPro" id="IPR036291">
    <property type="entry name" value="NAD(P)-bd_dom_sf"/>
</dbReference>
<keyword evidence="4" id="KW-0406">Ion transport</keyword>
<dbReference type="Gene3D" id="3.30.70.1450">
    <property type="entry name" value="Regulator of K+ conductance, C-terminal domain"/>
    <property type="match status" value="1"/>
</dbReference>
<dbReference type="GO" id="GO:0005886">
    <property type="term" value="C:plasma membrane"/>
    <property type="evidence" value="ECO:0007669"/>
    <property type="project" value="InterPro"/>
</dbReference>
<evidence type="ECO:0000313" key="6">
    <source>
        <dbReference type="EMBL" id="RDU24731.1"/>
    </source>
</evidence>
<keyword evidence="2" id="KW-0633">Potassium transport</keyword>
<proteinExistence type="predicted"/>
<evidence type="ECO:0000313" key="7">
    <source>
        <dbReference type="Proteomes" id="UP000255036"/>
    </source>
</evidence>
<keyword evidence="7" id="KW-1185">Reference proteome</keyword>
<dbReference type="Gene3D" id="3.40.50.720">
    <property type="entry name" value="NAD(P)-binding Rossmann-like Domain"/>
    <property type="match status" value="1"/>
</dbReference>
<dbReference type="InterPro" id="IPR003148">
    <property type="entry name" value="RCK_N"/>
</dbReference>
<feature type="domain" description="RCK N-terminal" evidence="5">
    <location>
        <begin position="1"/>
        <end position="123"/>
    </location>
</feature>
<dbReference type="InterPro" id="IPR036721">
    <property type="entry name" value="RCK_C_sf"/>
</dbReference>
<dbReference type="SUPFAM" id="SSF116726">
    <property type="entry name" value="TrkA C-terminal domain-like"/>
    <property type="match status" value="1"/>
</dbReference>
<dbReference type="PRINTS" id="PR00335">
    <property type="entry name" value="KUPTAKETRKA"/>
</dbReference>
<evidence type="ECO:0000256" key="2">
    <source>
        <dbReference type="ARBA" id="ARBA00022538"/>
    </source>
</evidence>
<comment type="caution">
    <text evidence="6">The sequence shown here is derived from an EMBL/GenBank/DDBJ whole genome shotgun (WGS) entry which is preliminary data.</text>
</comment>
<dbReference type="RefSeq" id="WP_115480963.1">
    <property type="nucleotide sequence ID" value="NZ_QRCT01000012.1"/>
</dbReference>
<evidence type="ECO:0000256" key="3">
    <source>
        <dbReference type="ARBA" id="ARBA00022958"/>
    </source>
</evidence>
<protein>
    <recommendedName>
        <fullName evidence="5">RCK N-terminal domain-containing protein</fullName>
    </recommendedName>
</protein>
<dbReference type="Pfam" id="PF02254">
    <property type="entry name" value="TrkA_N"/>
    <property type="match status" value="1"/>
</dbReference>
<keyword evidence="3" id="KW-0630">Potassium</keyword>
<dbReference type="PROSITE" id="PS51201">
    <property type="entry name" value="RCK_N"/>
    <property type="match status" value="1"/>
</dbReference>
<gene>
    <name evidence="6" type="ORF">DWV06_04485</name>
</gene>
<sequence>MYIIIVGCGKLGGKLARELADEGNDICIVDRDSNKLNGLGSGFNGQRITGIEFDSDKLKEAGIESADVLLAVTPDDNINITVSLIAEKIYNVKKIIARVNDPGKKYIYNTLEIEVIDPVQYEIEVLQSKLVMKNVEVISFLDNEYEIIEVFVNKQKEVLVGDIENRYSCLISGLVKNSEVRLPNKTDRIKSGDRIICTVQKKNKQALINLFNKEILL</sequence>
<accession>A0A371AYU6</accession>
<dbReference type="InterPro" id="IPR050721">
    <property type="entry name" value="Trk_Ktr_HKT_K-transport"/>
</dbReference>
<dbReference type="PANTHER" id="PTHR43833">
    <property type="entry name" value="POTASSIUM CHANNEL PROTEIN 2-RELATED-RELATED"/>
    <property type="match status" value="1"/>
</dbReference>
<name>A0A371AYU6_9FIRM</name>
<dbReference type="OrthoDB" id="9775180at2"/>
<dbReference type="InterPro" id="IPR006036">
    <property type="entry name" value="K_uptake_TrkA"/>
</dbReference>
<evidence type="ECO:0000256" key="4">
    <source>
        <dbReference type="ARBA" id="ARBA00023065"/>
    </source>
</evidence>
<dbReference type="PANTHER" id="PTHR43833:SF5">
    <property type="entry name" value="TRK SYSTEM POTASSIUM UPTAKE PROTEIN TRKA"/>
    <property type="match status" value="1"/>
</dbReference>
<evidence type="ECO:0000256" key="1">
    <source>
        <dbReference type="ARBA" id="ARBA00022448"/>
    </source>
</evidence>
<dbReference type="Proteomes" id="UP000255036">
    <property type="component" value="Unassembled WGS sequence"/>
</dbReference>
<dbReference type="GO" id="GO:0015079">
    <property type="term" value="F:potassium ion transmembrane transporter activity"/>
    <property type="evidence" value="ECO:0007669"/>
    <property type="project" value="InterPro"/>
</dbReference>
<dbReference type="AlphaFoldDB" id="A0A371AYU6"/>
<dbReference type="SUPFAM" id="SSF51735">
    <property type="entry name" value="NAD(P)-binding Rossmann-fold domains"/>
    <property type="match status" value="1"/>
</dbReference>
<dbReference type="EMBL" id="QRCT01000012">
    <property type="protein sequence ID" value="RDU24731.1"/>
    <property type="molecule type" value="Genomic_DNA"/>
</dbReference>
<evidence type="ECO:0000259" key="5">
    <source>
        <dbReference type="PROSITE" id="PS51201"/>
    </source>
</evidence>